<protein>
    <submittedName>
        <fullName evidence="2">Uncharacterized protein</fullName>
    </submittedName>
</protein>
<comment type="caution">
    <text evidence="2">The sequence shown here is derived from an EMBL/GenBank/DDBJ whole genome shotgun (WGS) entry which is preliminary data.</text>
</comment>
<evidence type="ECO:0000313" key="3">
    <source>
        <dbReference type="Proteomes" id="UP000748752"/>
    </source>
</evidence>
<reference evidence="2 3" key="1">
    <citation type="journal article" date="2020" name="Microorganisms">
        <title>Osmotic Adaptation and Compatible Solute Biosynthesis of Phototrophic Bacteria as Revealed from Genome Analyses.</title>
        <authorList>
            <person name="Imhoff J.F."/>
            <person name="Rahn T."/>
            <person name="Kunzel S."/>
            <person name="Keller A."/>
            <person name="Neulinger S.C."/>
        </authorList>
    </citation>
    <scope>NUCLEOTIDE SEQUENCE [LARGE SCALE GENOMIC DNA]</scope>
    <source>
        <strain evidence="2 3">DSM 6210</strain>
    </source>
</reference>
<feature type="transmembrane region" description="Helical" evidence="1">
    <location>
        <begin position="55"/>
        <end position="77"/>
    </location>
</feature>
<gene>
    <name evidence="2" type="ORF">CKO31_18480</name>
</gene>
<evidence type="ECO:0000256" key="1">
    <source>
        <dbReference type="SAM" id="Phobius"/>
    </source>
</evidence>
<dbReference type="EMBL" id="NRRV01000055">
    <property type="protein sequence ID" value="MBK1632694.1"/>
    <property type="molecule type" value="Genomic_DNA"/>
</dbReference>
<feature type="transmembrane region" description="Helical" evidence="1">
    <location>
        <begin position="17"/>
        <end position="35"/>
    </location>
</feature>
<proteinExistence type="predicted"/>
<keyword evidence="1" id="KW-0812">Transmembrane</keyword>
<keyword evidence="1" id="KW-0472">Membrane</keyword>
<sequence length="86" mass="9769">MNERPHWLYRPENRPKLWALLVLIMVLALSASLVIHPHAHFPGSGFALDASFGFYAWYGFVTCAAMVAVAKILGIFLKRPDTYYDD</sequence>
<keyword evidence="1" id="KW-1133">Transmembrane helix</keyword>
<dbReference type="Proteomes" id="UP000748752">
    <property type="component" value="Unassembled WGS sequence"/>
</dbReference>
<name>A0ABS1CMI0_9GAMM</name>
<evidence type="ECO:0000313" key="2">
    <source>
        <dbReference type="EMBL" id="MBK1632694.1"/>
    </source>
</evidence>
<accession>A0ABS1CMI0</accession>
<keyword evidence="3" id="KW-1185">Reference proteome</keyword>
<dbReference type="RefSeq" id="WP_200240473.1">
    <property type="nucleotide sequence ID" value="NZ_NRRV01000055.1"/>
</dbReference>
<organism evidence="2 3">
    <name type="scientific">Thiohalocapsa halophila</name>
    <dbReference type="NCBI Taxonomy" id="69359"/>
    <lineage>
        <taxon>Bacteria</taxon>
        <taxon>Pseudomonadati</taxon>
        <taxon>Pseudomonadota</taxon>
        <taxon>Gammaproteobacteria</taxon>
        <taxon>Chromatiales</taxon>
        <taxon>Chromatiaceae</taxon>
        <taxon>Thiohalocapsa</taxon>
    </lineage>
</organism>